<gene>
    <name evidence="1" type="ORF">MUO14_17585</name>
</gene>
<dbReference type="RefSeq" id="WP_244751884.1">
    <property type="nucleotide sequence ID" value="NZ_CP095074.1"/>
</dbReference>
<sequence>MDVLYQGEVTNRANGMQEDFQVSRLESEHLSDISQVQDTVFEQLQVKESLQALTQEELTQLFYGKGLVLGVFVQEQLIAFRALLYPGDDEENLGRDLGLSKTEQMKVVHQEITCILPEYRGNGLQKKLAKWIMTEFNRTSNEYRYLCCTVFPTNYPSLKDKLAQGMMIAQIKGMYGGLLRYVLYKDLRRDMTIDGRTYSAVAVEDYQQQKQLLKNGYYGYGLRETDGTMMILFGKVL</sequence>
<dbReference type="EMBL" id="CP095074">
    <property type="protein sequence ID" value="UOQ92274.1"/>
    <property type="molecule type" value="Genomic_DNA"/>
</dbReference>
<evidence type="ECO:0000313" key="2">
    <source>
        <dbReference type="Proteomes" id="UP000831880"/>
    </source>
</evidence>
<dbReference type="Gene3D" id="3.40.630.30">
    <property type="match status" value="1"/>
</dbReference>
<dbReference type="Proteomes" id="UP000831880">
    <property type="component" value="Chromosome"/>
</dbReference>
<dbReference type="InterPro" id="IPR016181">
    <property type="entry name" value="Acyl_CoA_acyltransferase"/>
</dbReference>
<name>A0ABY4GW55_9BACI</name>
<protein>
    <submittedName>
        <fullName evidence="1">GNAT family N-acetyltransferase</fullName>
    </submittedName>
</protein>
<evidence type="ECO:0000313" key="1">
    <source>
        <dbReference type="EMBL" id="UOQ92274.1"/>
    </source>
</evidence>
<accession>A0ABY4GW55</accession>
<organism evidence="1 2">
    <name type="scientific">Halobacillus shinanisalinarum</name>
    <dbReference type="NCBI Taxonomy" id="2932258"/>
    <lineage>
        <taxon>Bacteria</taxon>
        <taxon>Bacillati</taxon>
        <taxon>Bacillota</taxon>
        <taxon>Bacilli</taxon>
        <taxon>Bacillales</taxon>
        <taxon>Bacillaceae</taxon>
        <taxon>Halobacillus</taxon>
    </lineage>
</organism>
<reference evidence="1 2" key="1">
    <citation type="submission" date="2022-04" db="EMBL/GenBank/DDBJ databases">
        <title>Halobacillus sp. isolated from saltern.</title>
        <authorList>
            <person name="Won M."/>
            <person name="Lee C.-M."/>
            <person name="Woen H.-Y."/>
            <person name="Kwon S.-W."/>
        </authorList>
    </citation>
    <scope>NUCLEOTIDE SEQUENCE [LARGE SCALE GENOMIC DNA]</scope>
    <source>
        <strain evidence="1 2">SSTM10-2</strain>
    </source>
</reference>
<keyword evidence="2" id="KW-1185">Reference proteome</keyword>
<dbReference type="SUPFAM" id="SSF55729">
    <property type="entry name" value="Acyl-CoA N-acyltransferases (Nat)"/>
    <property type="match status" value="1"/>
</dbReference>
<proteinExistence type="predicted"/>